<organism evidence="1 2">
    <name type="scientific">Bacteroides muris</name>
    <name type="common">ex Afrizal et al. 2022</name>
    <dbReference type="NCBI Taxonomy" id="2516960"/>
    <lineage>
        <taxon>Bacteria</taxon>
        <taxon>Pseudomonadati</taxon>
        <taxon>Bacteroidota</taxon>
        <taxon>Bacteroidia</taxon>
        <taxon>Bacteroidales</taxon>
        <taxon>Bacteroidaceae</taxon>
        <taxon>Bacteroides</taxon>
    </lineage>
</organism>
<evidence type="ECO:0000313" key="1">
    <source>
        <dbReference type="EMBL" id="TGY09099.1"/>
    </source>
</evidence>
<reference evidence="1 2" key="1">
    <citation type="submission" date="2019-04" db="EMBL/GenBank/DDBJ databases">
        <title>Microbes associate with the intestines of laboratory mice.</title>
        <authorList>
            <person name="Navarre W."/>
            <person name="Wong E."/>
            <person name="Huang K."/>
            <person name="Tropini C."/>
            <person name="Ng K."/>
            <person name="Yu B."/>
        </authorList>
    </citation>
    <scope>NUCLEOTIDE SEQUENCE [LARGE SCALE GENOMIC DNA]</scope>
    <source>
        <strain evidence="1 2">NM69_E16B</strain>
    </source>
</reference>
<sequence>MSRNQTSQENAPRRDFLKKSLAGTLLLGTAALPQPLAAIASETTAAKAKRPQSRRVVLISPDGRSSGLPVQIKLITCLFAMKAIS</sequence>
<dbReference type="InterPro" id="IPR019546">
    <property type="entry name" value="TAT_signal_bac_arc"/>
</dbReference>
<protein>
    <submittedName>
        <fullName evidence="1">Twin-arginine translocation signal domain-containing protein</fullName>
    </submittedName>
</protein>
<dbReference type="RefSeq" id="WP_136009031.1">
    <property type="nucleotide sequence ID" value="NZ_SRYZ01000003.1"/>
</dbReference>
<proteinExistence type="predicted"/>
<comment type="caution">
    <text evidence="1">The sequence shown here is derived from an EMBL/GenBank/DDBJ whole genome shotgun (WGS) entry which is preliminary data.</text>
</comment>
<dbReference type="AlphaFoldDB" id="A0A4S2B4N0"/>
<name>A0A4S2B4N0_9BACE</name>
<dbReference type="Proteomes" id="UP000310532">
    <property type="component" value="Unassembled WGS sequence"/>
</dbReference>
<gene>
    <name evidence="1" type="ORF">E5355_02400</name>
</gene>
<dbReference type="NCBIfam" id="TIGR01409">
    <property type="entry name" value="TAT_signal_seq"/>
    <property type="match status" value="1"/>
</dbReference>
<keyword evidence="2" id="KW-1185">Reference proteome</keyword>
<accession>A0A4S2B4N0</accession>
<dbReference type="InterPro" id="IPR006311">
    <property type="entry name" value="TAT_signal"/>
</dbReference>
<dbReference type="EMBL" id="SRYZ01000003">
    <property type="protein sequence ID" value="TGY09099.1"/>
    <property type="molecule type" value="Genomic_DNA"/>
</dbReference>
<dbReference type="PROSITE" id="PS51318">
    <property type="entry name" value="TAT"/>
    <property type="match status" value="1"/>
</dbReference>
<evidence type="ECO:0000313" key="2">
    <source>
        <dbReference type="Proteomes" id="UP000310532"/>
    </source>
</evidence>